<dbReference type="EMBL" id="SDIL01000009">
    <property type="protein sequence ID" value="RXK41407.1"/>
    <property type="molecule type" value="Genomic_DNA"/>
</dbReference>
<dbReference type="InParanoid" id="A0A4V1M4S7"/>
<reference evidence="1 2" key="1">
    <citation type="submission" date="2016-06" db="EMBL/GenBank/DDBJ databases">
        <title>Evolution of pathogenesis and genome organization in the Tremellales.</title>
        <authorList>
            <person name="Cuomo C."/>
            <person name="Litvintseva A."/>
            <person name="Heitman J."/>
            <person name="Chen Y."/>
            <person name="Sun S."/>
            <person name="Springer D."/>
            <person name="Dromer F."/>
            <person name="Young S."/>
            <person name="Zeng Q."/>
            <person name="Chapman S."/>
            <person name="Gujja S."/>
            <person name="Saif S."/>
            <person name="Birren B."/>
        </authorList>
    </citation>
    <scope>NUCLEOTIDE SEQUENCE [LARGE SCALE GENOMIC DNA]</scope>
    <source>
        <strain evidence="1 2">ATCC 28783</strain>
    </source>
</reference>
<name>A0A4V1M4S7_TREME</name>
<accession>A0A4V1M4S7</accession>
<sequence>MIPGLPGYVPIRDRGNPLWQRTDGKYMPEWWEVEPEKKLDEKEIEKGMIEIDTSFGYEKLNPVALVPPQERPAPEPIPVSNLRYFPNHLAYRSASPITQSPSAIIDASNLGALTGKDVDMVFIIRMPVESDSPDSLAGVDSVTRHWDGVQLGISRIRVE</sequence>
<protein>
    <submittedName>
        <fullName evidence="1">Uncharacterized protein</fullName>
    </submittedName>
</protein>
<dbReference type="Proteomes" id="UP000289152">
    <property type="component" value="Unassembled WGS sequence"/>
</dbReference>
<keyword evidence="2" id="KW-1185">Reference proteome</keyword>
<evidence type="ECO:0000313" key="1">
    <source>
        <dbReference type="EMBL" id="RXK41407.1"/>
    </source>
</evidence>
<evidence type="ECO:0000313" key="2">
    <source>
        <dbReference type="Proteomes" id="UP000289152"/>
    </source>
</evidence>
<gene>
    <name evidence="1" type="ORF">M231_01312</name>
</gene>
<dbReference type="OrthoDB" id="2572232at2759"/>
<dbReference type="VEuPathDB" id="FungiDB:TREMEDRAFT_71774"/>
<comment type="caution">
    <text evidence="1">The sequence shown here is derived from an EMBL/GenBank/DDBJ whole genome shotgun (WGS) entry which is preliminary data.</text>
</comment>
<dbReference type="AlphaFoldDB" id="A0A4V1M4S7"/>
<organism evidence="1 2">
    <name type="scientific">Tremella mesenterica</name>
    <name type="common">Jelly fungus</name>
    <dbReference type="NCBI Taxonomy" id="5217"/>
    <lineage>
        <taxon>Eukaryota</taxon>
        <taxon>Fungi</taxon>
        <taxon>Dikarya</taxon>
        <taxon>Basidiomycota</taxon>
        <taxon>Agaricomycotina</taxon>
        <taxon>Tremellomycetes</taxon>
        <taxon>Tremellales</taxon>
        <taxon>Tremellaceae</taxon>
        <taxon>Tremella</taxon>
    </lineage>
</organism>
<proteinExistence type="predicted"/>